<dbReference type="InterPro" id="IPR032940">
    <property type="entry name" value="CAMSAP"/>
</dbReference>
<dbReference type="GO" id="GO:0005516">
    <property type="term" value="F:calmodulin binding"/>
    <property type="evidence" value="ECO:0007669"/>
    <property type="project" value="InterPro"/>
</dbReference>
<proteinExistence type="inferred from homology"/>
<feature type="compositionally biased region" description="Basic and acidic residues" evidence="2">
    <location>
        <begin position="1179"/>
        <end position="1198"/>
    </location>
</feature>
<accession>A0AA85JW59</accession>
<dbReference type="PROSITE" id="PS51508">
    <property type="entry name" value="CKK"/>
    <property type="match status" value="1"/>
</dbReference>
<feature type="domain" description="CKK" evidence="3">
    <location>
        <begin position="1280"/>
        <end position="1414"/>
    </location>
</feature>
<dbReference type="Pfam" id="PF08683">
    <property type="entry name" value="CAMSAP_CKK"/>
    <property type="match status" value="1"/>
</dbReference>
<evidence type="ECO:0000256" key="2">
    <source>
        <dbReference type="SAM" id="MobiDB-lite"/>
    </source>
</evidence>
<feature type="compositionally biased region" description="Polar residues" evidence="2">
    <location>
        <begin position="995"/>
        <end position="1006"/>
    </location>
</feature>
<feature type="compositionally biased region" description="Polar residues" evidence="2">
    <location>
        <begin position="1093"/>
        <end position="1103"/>
    </location>
</feature>
<comment type="domain">
    <text evidence="1">The CKK domain binds microtubules.</text>
</comment>
<dbReference type="GO" id="GO:0007026">
    <property type="term" value="P:negative regulation of microtubule depolymerization"/>
    <property type="evidence" value="ECO:0007669"/>
    <property type="project" value="TreeGrafter"/>
</dbReference>
<feature type="compositionally biased region" description="Basic and acidic residues" evidence="2">
    <location>
        <begin position="1154"/>
        <end position="1168"/>
    </location>
</feature>
<protein>
    <recommendedName>
        <fullName evidence="3">CKK domain-containing protein</fullName>
    </recommendedName>
</protein>
<reference evidence="5" key="2">
    <citation type="submission" date="2023-11" db="UniProtKB">
        <authorList>
            <consortium name="WormBaseParasite"/>
        </authorList>
    </citation>
    <scope>IDENTIFICATION</scope>
</reference>
<reference evidence="4" key="1">
    <citation type="submission" date="2022-06" db="EMBL/GenBank/DDBJ databases">
        <authorList>
            <person name="Berger JAMES D."/>
            <person name="Berger JAMES D."/>
        </authorList>
    </citation>
    <scope>NUCLEOTIDE SEQUENCE [LARGE SCALE GENOMIC DNA]</scope>
</reference>
<feature type="compositionally biased region" description="Polar residues" evidence="2">
    <location>
        <begin position="928"/>
        <end position="973"/>
    </location>
</feature>
<dbReference type="Proteomes" id="UP000050795">
    <property type="component" value="Unassembled WGS sequence"/>
</dbReference>
<dbReference type="SMART" id="SM01051">
    <property type="entry name" value="CAMSAP_CKK"/>
    <property type="match status" value="1"/>
</dbReference>
<dbReference type="InterPro" id="IPR014797">
    <property type="entry name" value="CKK_CAMSAP"/>
</dbReference>
<dbReference type="GO" id="GO:0036449">
    <property type="term" value="C:microtubule minus-end"/>
    <property type="evidence" value="ECO:0007669"/>
    <property type="project" value="TreeGrafter"/>
</dbReference>
<keyword evidence="1" id="KW-0493">Microtubule</keyword>
<sequence length="1425" mass="160083">MLPSSSSPLGELASLQEKTCFLFRWISLKVLGQSFNPKFLYPVVENDEGVWELNHSFIVGLSSYELYSGISQIIEFNSSPNDFSSLLGELANLCGGRRLVLDSAVLESYAHELLELTKDRPVCYKGEFQNSHIVQPSDLIYPHIEMQRGDYSQAADQLNLIWLASHIALIEMILRIYLLKLITPAKLVSALSTIAGCQVNERAIKGLQGADGALFWLVTVAARTVTILGINDCTEWLINHLINEDKSNDSHSPASSCDSANTINTDSLKESADIFLRGLAMANLVALSFHFYCPELAPAEDFLFNFLPTGEMEQAASHHNARAIASVCQQNSDLHNVIFLMPDSCNGNTIRFNDSCSTTLSALNLLGFCSQGLARSPTHRRLQHAAMAGELFVWFTSRVPSREVNSLLLAGVNYKANQSKVTTSKSDINKKEFNESINLVSDTDENQMIDMIPLDRVTTPINSDCTSVSGRATYRLDENVLKRGTQLQQHQHQQQAGNFNRSKTIRLNRNQSDVEKLHLRLNELSTNQLVNSKTGGIFLPESKQHNISINYQETLGQMNDQGQPPAKWNPLEALFRPSEGSESPEVFTNIPSTENHVAETESIEHRTSEVMPSCSISDYWPPNTPQCTKLNAQVTNIRNTDCINSPNSVYPNGYPNTENIMWVKSPEFVEDAPHRQHRRSLSHSEMFPAYSSFHHKNYPVPTVQAFGTYNDFERLNQNTNQYYKGHHHHHTNSFSRSHKTYSRKKCHSKHCSAHCVDGYSDSDINARYYRKQVVKHASSDCLSSSEESGDSDVSNPYQTLHEGYLNHQHCQCCAFLMDKKEIRGKLTRNKVRQSCRSGRSVRRRQNIPEKTNQPYFYASPSFQNQFHCMYPYEPPNQAISNIHCVSHAPVQPTWIRSPYMMNTLNSGSLYMSNEPTLLGSPQYPAQYPPQNDRSPMTVPQSIGTHTLQTPDSRNQDTPSTEASDLHVNTTKESITPCEVISLQTNESMPIPRPSIPNQSEFRSNPVEQHRPELNHIEEISATVTATSSEIKIPVSYSQAQSFFIPFGLNSSNVSTTFHHPKHNFKSRYSSSSKSRKQSLTDQPLNELKHNDTSDTQINNSSQENSDKSHARTSTEQLEEHISSSPNRITSSSDAIEKLNNDAHTPTSQYADNNEPNHHGKETTQERILPRRNSILPSYLEKRSLKASEKETRNSDESRPPSGKSENVADIQKCSIQTNNNHVNKSKVFPVHQRRTASVSRTIGVVKPNINGVNRRHTQDELSLLDVKSQVNSSEDGMSSDLKLFVQLQTKSNRRAIANALNYCCLAGPVNESMKRTALEALGCSDGKHFMILLKSHCQYSGLYNFSPIIEIAMRISGTGPSKIENNMVDKYYKYDSGLKRFVEINSTSHLSTVVDAILLHGRRRNSTKSYTAHTTSSSKCPLHTK</sequence>
<dbReference type="Gene3D" id="3.10.20.360">
    <property type="entry name" value="CKK domain"/>
    <property type="match status" value="1"/>
</dbReference>
<dbReference type="PANTHER" id="PTHR21595:SF0">
    <property type="entry name" value="PATRONIN"/>
    <property type="match status" value="1"/>
</dbReference>
<dbReference type="InterPro" id="IPR038209">
    <property type="entry name" value="CKK_dom_sf"/>
</dbReference>
<dbReference type="PANTHER" id="PTHR21595">
    <property type="entry name" value="PATRONIN"/>
    <property type="match status" value="1"/>
</dbReference>
<organism evidence="4 5">
    <name type="scientific">Trichobilharzia regenti</name>
    <name type="common">Nasal bird schistosome</name>
    <dbReference type="NCBI Taxonomy" id="157069"/>
    <lineage>
        <taxon>Eukaryota</taxon>
        <taxon>Metazoa</taxon>
        <taxon>Spiralia</taxon>
        <taxon>Lophotrochozoa</taxon>
        <taxon>Platyhelminthes</taxon>
        <taxon>Trematoda</taxon>
        <taxon>Digenea</taxon>
        <taxon>Strigeidida</taxon>
        <taxon>Schistosomatoidea</taxon>
        <taxon>Schistosomatidae</taxon>
        <taxon>Trichobilharzia</taxon>
    </lineage>
</organism>
<evidence type="ECO:0000256" key="1">
    <source>
        <dbReference type="PROSITE-ProRule" id="PRU00841"/>
    </source>
</evidence>
<feature type="region of interest" description="Disordered" evidence="2">
    <location>
        <begin position="1059"/>
        <end position="1130"/>
    </location>
</feature>
<comment type="similarity">
    <text evidence="1">Belongs to the CAMSAP1 family.</text>
</comment>
<evidence type="ECO:0000259" key="3">
    <source>
        <dbReference type="PROSITE" id="PS51508"/>
    </source>
</evidence>
<dbReference type="WBParaSite" id="TREG1_56890.1">
    <property type="protein sequence ID" value="TREG1_56890.1"/>
    <property type="gene ID" value="TREG1_56890"/>
</dbReference>
<dbReference type="GO" id="GO:0051011">
    <property type="term" value="F:microtubule minus-end binding"/>
    <property type="evidence" value="ECO:0007669"/>
    <property type="project" value="TreeGrafter"/>
</dbReference>
<keyword evidence="4" id="KW-1185">Reference proteome</keyword>
<feature type="region of interest" description="Disordered" evidence="2">
    <location>
        <begin position="1142"/>
        <end position="1208"/>
    </location>
</feature>
<evidence type="ECO:0000313" key="4">
    <source>
        <dbReference type="Proteomes" id="UP000050795"/>
    </source>
</evidence>
<dbReference type="SUPFAM" id="SSF50346">
    <property type="entry name" value="PRC-barrel domain"/>
    <property type="match status" value="1"/>
</dbReference>
<name>A0AA85JW59_TRIRE</name>
<dbReference type="InterPro" id="IPR011033">
    <property type="entry name" value="PRC_barrel-like_sf"/>
</dbReference>
<evidence type="ECO:0000313" key="5">
    <source>
        <dbReference type="WBParaSite" id="TREG1_56890.1"/>
    </source>
</evidence>
<dbReference type="GO" id="GO:0031122">
    <property type="term" value="P:cytoplasmic microtubule organization"/>
    <property type="evidence" value="ECO:0007669"/>
    <property type="project" value="TreeGrafter"/>
</dbReference>
<feature type="region of interest" description="Disordered" evidence="2">
    <location>
        <begin position="915"/>
        <end position="1006"/>
    </location>
</feature>
<feature type="compositionally biased region" description="Polar residues" evidence="2">
    <location>
        <begin position="1142"/>
        <end position="1153"/>
    </location>
</feature>